<dbReference type="SMART" id="SM01030">
    <property type="entry name" value="BHD_1"/>
    <property type="match status" value="1"/>
</dbReference>
<dbReference type="Pfam" id="PF10405">
    <property type="entry name" value="BHD_3"/>
    <property type="match status" value="1"/>
</dbReference>
<dbReference type="Pfam" id="PF03835">
    <property type="entry name" value="Rad4"/>
    <property type="match status" value="1"/>
</dbReference>
<feature type="domain" description="Rad4 beta-hairpin" evidence="8">
    <location>
        <begin position="620"/>
        <end position="679"/>
    </location>
</feature>
<feature type="domain" description="Rad4 beta-hairpin" evidence="9">
    <location>
        <begin position="685"/>
        <end position="759"/>
    </location>
</feature>
<dbReference type="Pfam" id="PF10404">
    <property type="entry name" value="BHD_2"/>
    <property type="match status" value="1"/>
</dbReference>
<keyword evidence="11" id="KW-1185">Reference proteome</keyword>
<dbReference type="Proteomes" id="UP000184330">
    <property type="component" value="Unassembled WGS sequence"/>
</dbReference>
<sequence>MPPKRRGRPPKNALADEKDLNAFTGFSDTTATPKKAGGRKGKGKASSSRAAVPDVYREMLAEALPAQSDIPERPLKRRKTGRRESQTAVASSAKAPDPVTEDTDEDEDIEFEDVLTPKDDDDAESDEDEFKLPAKLQQTAYRDSDDESEDEDNEWEGVDFDTLPAEAEASGDLELTLTKKAPAAEPKATTRRRKVVSKDEKVIRLQTHKMHVLCLLSHLDRRNEWVNDPETKYTLRKLLDKKTLGFLRPRTDLSQFSQTESLKKGLDQACVMWRTKFKITARGTRRSLWAENDEDLENYVLADDADTTFDKSEFREAAQKLKGSRDVGAQLFCSLLRSAEVETRLVCSLQPLSFNAGGPSMPQAPKKKARPATPESDEEEAVNTHAGNFQFGTPSTAATSSVPMNPRLRLGHPNAAGYHMPNISSAARLPPKPKPKPIHESPYPVFWVEVFDEAHQKWLPVDPLVTESIARPRDFEPPANDRENSMSYVIGFEEEGCARDVTRRYTKAYNAKTRKNRVESTPGGDKWWRRAMRLYARGYSSDADQIEDTELAAIEAREPMPKNIQDFKDHPYYALERHLRRNEVLVAPREAGKIAAGRDKNAPGGKKMESVYRRTHVKIARSADAWYRLGRDVKMGEQPVKTVAPKKRPDDDDVGDEVDERAGTNLYTEDQTEPCVIPPIVNGRVPKNSFGNIDIFVPSMVPPGGVHIPYAEAQRAARIVGVDYADALTGFEFRGRHGTAVLKGVVVAAEYREAVEAVIVGLRDEQARIEEAVRSAAVDKMWRRLLRGLRIKAHIEATYGKDDPEPEVAQHEVAEVESNASEYLDDEYGGGGFLPEDDDGGGGFFPE</sequence>
<evidence type="ECO:0000259" key="9">
    <source>
        <dbReference type="SMART" id="SM01032"/>
    </source>
</evidence>
<feature type="region of interest" description="Disordered" evidence="6">
    <location>
        <begin position="819"/>
        <end position="847"/>
    </location>
</feature>
<evidence type="ECO:0000256" key="1">
    <source>
        <dbReference type="ARBA" id="ARBA00004123"/>
    </source>
</evidence>
<dbReference type="Gene3D" id="3.30.70.2460">
    <property type="entry name" value="Rad4, beta-hairpin domain BHD3"/>
    <property type="match status" value="1"/>
</dbReference>
<dbReference type="SUPFAM" id="SSF54001">
    <property type="entry name" value="Cysteine proteinases"/>
    <property type="match status" value="1"/>
</dbReference>
<dbReference type="EMBL" id="FJOG01000002">
    <property type="protein sequence ID" value="CZR52237.1"/>
    <property type="molecule type" value="Genomic_DNA"/>
</dbReference>
<dbReference type="PANTHER" id="PTHR12135">
    <property type="entry name" value="DNA REPAIR PROTEIN XP-C / RAD4"/>
    <property type="match status" value="1"/>
</dbReference>
<comment type="subcellular location">
    <subcellularLocation>
        <location evidence="1">Nucleus</location>
    </subcellularLocation>
</comment>
<dbReference type="SMART" id="SM01032">
    <property type="entry name" value="BHD_3"/>
    <property type="match status" value="1"/>
</dbReference>
<dbReference type="GO" id="GO:0071942">
    <property type="term" value="C:XPC complex"/>
    <property type="evidence" value="ECO:0007669"/>
    <property type="project" value="TreeGrafter"/>
</dbReference>
<evidence type="ECO:0000256" key="6">
    <source>
        <dbReference type="SAM" id="MobiDB-lite"/>
    </source>
</evidence>
<name>A0A1L7WHL1_9HELO</name>
<dbReference type="GO" id="GO:0000111">
    <property type="term" value="C:nucleotide-excision repair factor 2 complex"/>
    <property type="evidence" value="ECO:0007669"/>
    <property type="project" value="TreeGrafter"/>
</dbReference>
<feature type="compositionally biased region" description="Acidic residues" evidence="6">
    <location>
        <begin position="99"/>
        <end position="129"/>
    </location>
</feature>
<dbReference type="FunFam" id="3.30.70.2460:FF:000001">
    <property type="entry name" value="DNA repair protein Rad4 family"/>
    <property type="match status" value="1"/>
</dbReference>
<dbReference type="STRING" id="576137.A0A1L7WHL1"/>
<evidence type="ECO:0000256" key="2">
    <source>
        <dbReference type="ARBA" id="ARBA00009525"/>
    </source>
</evidence>
<dbReference type="OrthoDB" id="300780at2759"/>
<feature type="region of interest" description="Disordered" evidence="6">
    <location>
        <begin position="1"/>
        <end position="193"/>
    </location>
</feature>
<feature type="compositionally biased region" description="Polar residues" evidence="6">
    <location>
        <begin position="385"/>
        <end position="403"/>
    </location>
</feature>
<dbReference type="PANTHER" id="PTHR12135:SF0">
    <property type="entry name" value="DNA REPAIR PROTEIN COMPLEMENTING XP-C CELLS"/>
    <property type="match status" value="1"/>
</dbReference>
<feature type="region of interest" description="Disordered" evidence="6">
    <location>
        <begin position="356"/>
        <end position="417"/>
    </location>
</feature>
<dbReference type="InterPro" id="IPR018326">
    <property type="entry name" value="Rad4_beta-hairpin_dom1"/>
</dbReference>
<evidence type="ECO:0000256" key="3">
    <source>
        <dbReference type="ARBA" id="ARBA00022763"/>
    </source>
</evidence>
<dbReference type="GO" id="GO:0003684">
    <property type="term" value="F:damaged DNA binding"/>
    <property type="evidence" value="ECO:0007669"/>
    <property type="project" value="InterPro"/>
</dbReference>
<dbReference type="InterPro" id="IPR038765">
    <property type="entry name" value="Papain-like_cys_pep_sf"/>
</dbReference>
<dbReference type="Gene3D" id="2.20.20.110">
    <property type="entry name" value="Rad4, beta-hairpin domain BHD1"/>
    <property type="match status" value="1"/>
</dbReference>
<dbReference type="InterPro" id="IPR042488">
    <property type="entry name" value="Rad4_BHD3_sf"/>
</dbReference>
<dbReference type="Pfam" id="PF10403">
    <property type="entry name" value="BHD_1"/>
    <property type="match status" value="1"/>
</dbReference>
<dbReference type="SMART" id="SM01031">
    <property type="entry name" value="BHD_2"/>
    <property type="match status" value="1"/>
</dbReference>
<accession>A0A1L7WHL1</accession>
<comment type="similarity">
    <text evidence="2">Belongs to the XPC family.</text>
</comment>
<feature type="compositionally biased region" description="Low complexity" evidence="6">
    <location>
        <begin position="176"/>
        <end position="187"/>
    </location>
</feature>
<dbReference type="InterPro" id="IPR018325">
    <property type="entry name" value="Rad4/PNGase_transGLS-fold"/>
</dbReference>
<evidence type="ECO:0000313" key="10">
    <source>
        <dbReference type="EMBL" id="CZR52237.1"/>
    </source>
</evidence>
<keyword evidence="4" id="KW-0234">DNA repair</keyword>
<dbReference type="Gene3D" id="3.90.260.10">
    <property type="entry name" value="Transglutaminase-like"/>
    <property type="match status" value="1"/>
</dbReference>
<feature type="region of interest" description="Disordered" evidence="6">
    <location>
        <begin position="638"/>
        <end position="658"/>
    </location>
</feature>
<dbReference type="AlphaFoldDB" id="A0A1L7WHL1"/>
<evidence type="ECO:0000313" key="11">
    <source>
        <dbReference type="Proteomes" id="UP000184330"/>
    </source>
</evidence>
<evidence type="ECO:0000256" key="5">
    <source>
        <dbReference type="ARBA" id="ARBA00023242"/>
    </source>
</evidence>
<gene>
    <name evidence="10" type="ORF">PAC_02114</name>
</gene>
<dbReference type="GO" id="GO:0006289">
    <property type="term" value="P:nucleotide-excision repair"/>
    <property type="evidence" value="ECO:0007669"/>
    <property type="project" value="InterPro"/>
</dbReference>
<proteinExistence type="inferred from homology"/>
<dbReference type="InterPro" id="IPR036985">
    <property type="entry name" value="Transglutaminase-like_sf"/>
</dbReference>
<evidence type="ECO:0000256" key="4">
    <source>
        <dbReference type="ARBA" id="ARBA00023204"/>
    </source>
</evidence>
<protein>
    <submittedName>
        <fullName evidence="10">Related to xeroderma pigmentosum group C complementing factor (Homolog to excision repair protein RAD4)</fullName>
    </submittedName>
</protein>
<organism evidence="10 11">
    <name type="scientific">Phialocephala subalpina</name>
    <dbReference type="NCBI Taxonomy" id="576137"/>
    <lineage>
        <taxon>Eukaryota</taxon>
        <taxon>Fungi</taxon>
        <taxon>Dikarya</taxon>
        <taxon>Ascomycota</taxon>
        <taxon>Pezizomycotina</taxon>
        <taxon>Leotiomycetes</taxon>
        <taxon>Helotiales</taxon>
        <taxon>Mollisiaceae</taxon>
        <taxon>Phialocephala</taxon>
        <taxon>Phialocephala fortinii species complex</taxon>
    </lineage>
</organism>
<feature type="compositionally biased region" description="Acidic residues" evidence="6">
    <location>
        <begin position="144"/>
        <end position="159"/>
    </location>
</feature>
<reference evidence="10 11" key="1">
    <citation type="submission" date="2016-03" db="EMBL/GenBank/DDBJ databases">
        <authorList>
            <person name="Ploux O."/>
        </authorList>
    </citation>
    <scope>NUCLEOTIDE SEQUENCE [LARGE SCALE GENOMIC DNA]</scope>
    <source>
        <strain evidence="10 11">UAMH 11012</strain>
    </source>
</reference>
<dbReference type="InterPro" id="IPR018328">
    <property type="entry name" value="Rad4_beta-hairpin_dom3"/>
</dbReference>
<dbReference type="Gene3D" id="3.30.60.290">
    <property type="entry name" value="Rad4, beta-hairpin domain BHD2"/>
    <property type="match status" value="1"/>
</dbReference>
<evidence type="ECO:0000259" key="7">
    <source>
        <dbReference type="SMART" id="SM01030"/>
    </source>
</evidence>
<dbReference type="InterPro" id="IPR018327">
    <property type="entry name" value="BHD_2"/>
</dbReference>
<keyword evidence="5" id="KW-0539">Nucleus</keyword>
<feature type="domain" description="Rad4 beta-hairpin" evidence="7">
    <location>
        <begin position="556"/>
        <end position="618"/>
    </location>
</feature>
<dbReference type="GO" id="GO:0003697">
    <property type="term" value="F:single-stranded DNA binding"/>
    <property type="evidence" value="ECO:0007669"/>
    <property type="project" value="TreeGrafter"/>
</dbReference>
<dbReference type="InterPro" id="IPR004583">
    <property type="entry name" value="DNA_repair_Rad4"/>
</dbReference>
<evidence type="ECO:0000259" key="8">
    <source>
        <dbReference type="SMART" id="SM01031"/>
    </source>
</evidence>
<keyword evidence="3" id="KW-0227">DNA damage</keyword>
<dbReference type="GO" id="GO:0006298">
    <property type="term" value="P:mismatch repair"/>
    <property type="evidence" value="ECO:0007669"/>
    <property type="project" value="TreeGrafter"/>
</dbReference>
<dbReference type="GO" id="GO:0005737">
    <property type="term" value="C:cytoplasm"/>
    <property type="evidence" value="ECO:0007669"/>
    <property type="project" value="TreeGrafter"/>
</dbReference>